<reference evidence="1 2" key="1">
    <citation type="journal article" date="2017" name="G3 (Bethesda)">
        <title>The Physical Genome Mapping of Anopheles albimanus Corrected Scaffold Misassemblies and Identified Interarm Rearrangements in Genus Anopheles.</title>
        <authorList>
            <person name="Artemov G.N."/>
            <person name="Peery A.N."/>
            <person name="Jiang X."/>
            <person name="Tu Z."/>
            <person name="Stegniy V.N."/>
            <person name="Sharakhova M.V."/>
            <person name="Sharakhov I.V."/>
        </authorList>
    </citation>
    <scope>NUCLEOTIDE SEQUENCE [LARGE SCALE GENOMIC DNA]</scope>
    <source>
        <strain evidence="1 2">ALBI9_A</strain>
    </source>
</reference>
<evidence type="ECO:0000313" key="1">
    <source>
        <dbReference type="EnsemblMetazoa" id="AALB008647-PA"/>
    </source>
</evidence>
<evidence type="ECO:0000313" key="2">
    <source>
        <dbReference type="Proteomes" id="UP000069272"/>
    </source>
</evidence>
<organism evidence="1 2">
    <name type="scientific">Anopheles albimanus</name>
    <name type="common">New world malaria mosquito</name>
    <dbReference type="NCBI Taxonomy" id="7167"/>
    <lineage>
        <taxon>Eukaryota</taxon>
        <taxon>Metazoa</taxon>
        <taxon>Ecdysozoa</taxon>
        <taxon>Arthropoda</taxon>
        <taxon>Hexapoda</taxon>
        <taxon>Insecta</taxon>
        <taxon>Pterygota</taxon>
        <taxon>Neoptera</taxon>
        <taxon>Endopterygota</taxon>
        <taxon>Diptera</taxon>
        <taxon>Nematocera</taxon>
        <taxon>Culicoidea</taxon>
        <taxon>Culicidae</taxon>
        <taxon>Anophelinae</taxon>
        <taxon>Anopheles</taxon>
    </lineage>
</organism>
<proteinExistence type="predicted"/>
<keyword evidence="2" id="KW-1185">Reference proteome</keyword>
<sequence>VHDSGVISDTSSGPIGGDGLSTTSTRQEAVSLPTQFTRWILPESIRFELSFLKIASVSLIGSSMRSFRDTSLPFTIQIAFGRGVAVYGTMILNGSRAITRMSRMPMSDVIFGAVNAALTMIGSDGLLYGLVPAALTAATRNTYSWFSDRPVTLHIRSLSVPCCTFDQWPSDASFFSTM</sequence>
<dbReference type="EnsemblMetazoa" id="AALB008647-RA">
    <property type="protein sequence ID" value="AALB008647-PA"/>
    <property type="gene ID" value="AALB008647"/>
</dbReference>
<accession>A0A182FQ28</accession>
<dbReference type="VEuPathDB" id="VectorBase:AALB008647"/>
<protein>
    <submittedName>
        <fullName evidence="1">Uncharacterized protein</fullName>
    </submittedName>
</protein>
<name>A0A182FQ28_ANOAL</name>
<reference evidence="1" key="2">
    <citation type="submission" date="2022-08" db="UniProtKB">
        <authorList>
            <consortium name="EnsemblMetazoa"/>
        </authorList>
    </citation>
    <scope>IDENTIFICATION</scope>
    <source>
        <strain evidence="1">STECLA/ALBI9_A</strain>
    </source>
</reference>
<dbReference type="Proteomes" id="UP000069272">
    <property type="component" value="Chromosome 2R"/>
</dbReference>
<dbReference type="AlphaFoldDB" id="A0A182FQ28"/>